<name>A0A437UES2_9FLAO</name>
<keyword evidence="3" id="KW-1185">Reference proteome</keyword>
<evidence type="ECO:0000313" key="3">
    <source>
        <dbReference type="Proteomes" id="UP000288951"/>
    </source>
</evidence>
<dbReference type="Pfam" id="PF10988">
    <property type="entry name" value="DUF2807"/>
    <property type="match status" value="1"/>
</dbReference>
<dbReference type="OrthoDB" id="1419485at2"/>
<sequence length="290" mass="32899">MIFFYICILPNSTKMKKISLLFISLMTTITFSQNKERIKGTKMIKTEKYGTESFEEIEIEDNLEVYLVKAEKNAIEIEADDNLHDVIDRKIYGKTLRLNTNKEIATYKKIDVRVFYTDSLKLINVKHHAKLNAFNDLNVKKLTIKAFDYSKISINATIPDFTLISNDKSKTELNLKGNNAIIEMSKNTDLKALMNTNSIKIDMYQKSSAAIEGDTNELKLRLDNNTKYEGKNLTSKNTTLTVEGYTDCDIATNGKLAISASGKSKLAIYGEPKIEIIKFADEAVLMKKTK</sequence>
<dbReference type="Proteomes" id="UP000288951">
    <property type="component" value="Unassembled WGS sequence"/>
</dbReference>
<protein>
    <submittedName>
        <fullName evidence="2">DUF2807 domain-containing protein</fullName>
    </submittedName>
</protein>
<evidence type="ECO:0000313" key="2">
    <source>
        <dbReference type="EMBL" id="RVU92061.1"/>
    </source>
</evidence>
<dbReference type="EMBL" id="RQSM01000001">
    <property type="protein sequence ID" value="RVU92061.1"/>
    <property type="molecule type" value="Genomic_DNA"/>
</dbReference>
<comment type="caution">
    <text evidence="2">The sequence shown here is derived from an EMBL/GenBank/DDBJ whole genome shotgun (WGS) entry which is preliminary data.</text>
</comment>
<evidence type="ECO:0000259" key="1">
    <source>
        <dbReference type="Pfam" id="PF10988"/>
    </source>
</evidence>
<proteinExistence type="predicted"/>
<feature type="domain" description="Putative auto-transporter adhesin head GIN" evidence="1">
    <location>
        <begin position="54"/>
        <end position="272"/>
    </location>
</feature>
<organism evidence="2 3">
    <name type="scientific">Flavobacterium columnare</name>
    <dbReference type="NCBI Taxonomy" id="996"/>
    <lineage>
        <taxon>Bacteria</taxon>
        <taxon>Pseudomonadati</taxon>
        <taxon>Bacteroidota</taxon>
        <taxon>Flavobacteriia</taxon>
        <taxon>Flavobacteriales</taxon>
        <taxon>Flavobacteriaceae</taxon>
        <taxon>Flavobacterium</taxon>
    </lineage>
</organism>
<dbReference type="InterPro" id="IPR021255">
    <property type="entry name" value="DUF2807"/>
</dbReference>
<accession>A0A437UES2</accession>
<gene>
    <name evidence="2" type="ORF">EH230_00730</name>
</gene>
<dbReference type="Gene3D" id="2.160.20.120">
    <property type="match status" value="1"/>
</dbReference>
<reference evidence="2" key="1">
    <citation type="submission" date="2018-12" db="EMBL/GenBank/DDBJ databases">
        <title>Draft genome sequence of Flaovobacterium columnare ARS1 isolated from channel catfish in Alabama.</title>
        <authorList>
            <person name="Cai W."/>
            <person name="Arias C."/>
        </authorList>
    </citation>
    <scope>NUCLEOTIDE SEQUENCE [LARGE SCALE GENOMIC DNA]</scope>
    <source>
        <strain evidence="2">ARS1</strain>
    </source>
</reference>
<dbReference type="AlphaFoldDB" id="A0A437UES2"/>